<gene>
    <name evidence="3" type="ORF">BIFGAL_03750</name>
</gene>
<sequence length="961" mass="105081">MPADGAQQPTNLYHADQRRLHMAATNEWDALRSWCDGNEEHAENDAHADNDEHAENDAHNTERPTTSNLFDAERFTTQLDDLFARHASPEQVDDFLQQSMIDAENAGDQAGLLSVLNETMGFYRSQERHEDNQWVVQRAIELAVRMGLLGTAAWATTLVNAATAMRAAKHYDQAEDLYNQALDAAKQAYGPTDRNLAALHNNRSMLFMETGSPVQARDELEQALQIMRQCSPNPSTDLDIASTLTNLAQTWQAIATQEDVHEDAQDTTRQPASTPPEEEAQPIAQIKERADASAATGTSAAAQTNTGPQASADFQTSADPQASVPAETTGKAAAGVDENNNAAKNNAVNSANNCAHTPPLRRALEYARQALDIYERSGHGDDGHAAAALIAYANIEVALGQAREAVEPLKHAVRILALNYGEHSPRTQEFRDYVQQIEQLAVQQSRLDSRKPDEQAAAVSGEESAESSNELPNAASDDVESATQTTPPRRAAQTAQTSQGTQGTQETPETQTTQATQVPQTPPVTSAARAFQSVADTSASSQPAASSPLGRLSESSSSQPRERRTGMELAHAFWTEAVKPMIASEFPELLPRVAAGLVGHGSECYGFDDAISEDHDFFARVCLWLTPDDYAQYGSQLQTAYGRCQLAYLQSQHPSPHVSQLRYVREENQEDSNAEPATSPTPTSSHVSQLRYVREENLQGALPDNSLKELKELKSEEELGMVRSIRARGEQRRDGVFSVPRFFESITGLPQAPGAHEPHLWLMLDEPTLAAATNGRVFADPLGLFSKTRQGFLLMPDDVRLSLVSRRLGMAGQAGQANLTRIWAREDAAAAMLCITEFVNAVCSLVFLLNEPIRAGYMPYYKWQFAALRRLSRRPAMVLDDVCADLEELLALASPACGTSNKTARSRVAELVDTICSHVTRALLALGLTSSSHTFLEWQRPYVEEHIGSSDSSLHSIHNTR</sequence>
<organism evidence="3 4">
    <name type="scientific">Bifidobacterium gallicum DSM 20093 = LMG 11596</name>
    <dbReference type="NCBI Taxonomy" id="561180"/>
    <lineage>
        <taxon>Bacteria</taxon>
        <taxon>Bacillati</taxon>
        <taxon>Actinomycetota</taxon>
        <taxon>Actinomycetes</taxon>
        <taxon>Bifidobacteriales</taxon>
        <taxon>Bifidobacteriaceae</taxon>
        <taxon>Bifidobacterium</taxon>
    </lineage>
</organism>
<dbReference type="eggNOG" id="COG0457">
    <property type="taxonomic scope" value="Bacteria"/>
</dbReference>
<name>D1NV67_9BIFI</name>
<protein>
    <submittedName>
        <fullName evidence="3">Tetratricopeptide repeat protein</fullName>
    </submittedName>
</protein>
<dbReference type="Gene3D" id="1.25.40.10">
    <property type="entry name" value="Tetratricopeptide repeat domain"/>
    <property type="match status" value="2"/>
</dbReference>
<feature type="compositionally biased region" description="Polar residues" evidence="1">
    <location>
        <begin position="308"/>
        <end position="320"/>
    </location>
</feature>
<reference evidence="3 4" key="1">
    <citation type="submission" date="2009-11" db="EMBL/GenBank/DDBJ databases">
        <authorList>
            <person name="Weinstock G."/>
            <person name="Sodergren E."/>
            <person name="Clifton S."/>
            <person name="Fulton L."/>
            <person name="Fulton B."/>
            <person name="Courtney L."/>
            <person name="Fronick C."/>
            <person name="Harrison M."/>
            <person name="Strong C."/>
            <person name="Farmer C."/>
            <person name="Delahaunty K."/>
            <person name="Markovic C."/>
            <person name="Hall O."/>
            <person name="Minx P."/>
            <person name="Tomlinson C."/>
            <person name="Mitreva M."/>
            <person name="Nelson J."/>
            <person name="Hou S."/>
            <person name="Wollam A."/>
            <person name="Pepin K.H."/>
            <person name="Johnson M."/>
            <person name="Bhonagiri V."/>
            <person name="Nash W.E."/>
            <person name="Warren W."/>
            <person name="Chinwalla A."/>
            <person name="Mardis E.R."/>
            <person name="Wilson R.K."/>
        </authorList>
    </citation>
    <scope>NUCLEOTIDE SEQUENCE [LARGE SCALE GENOMIC DNA]</scope>
    <source>
        <strain evidence="3 4">DSM 20093</strain>
    </source>
</reference>
<dbReference type="Proteomes" id="UP000003656">
    <property type="component" value="Unassembled WGS sequence"/>
</dbReference>
<feature type="compositionally biased region" description="Low complexity" evidence="1">
    <location>
        <begin position="292"/>
        <end position="307"/>
    </location>
</feature>
<feature type="compositionally biased region" description="Low complexity" evidence="1">
    <location>
        <begin position="538"/>
        <end position="559"/>
    </location>
</feature>
<feature type="compositionally biased region" description="Low complexity" evidence="1">
    <location>
        <begin position="455"/>
        <end position="468"/>
    </location>
</feature>
<dbReference type="InterPro" id="IPR025117">
    <property type="entry name" value="DUF4037"/>
</dbReference>
<evidence type="ECO:0000313" key="3">
    <source>
        <dbReference type="EMBL" id="EFA22718.1"/>
    </source>
</evidence>
<dbReference type="Pfam" id="PF13424">
    <property type="entry name" value="TPR_12"/>
    <property type="match status" value="1"/>
</dbReference>
<dbReference type="EMBL" id="ABXB03000003">
    <property type="protein sequence ID" value="EFA22718.1"/>
    <property type="molecule type" value="Genomic_DNA"/>
</dbReference>
<feature type="compositionally biased region" description="Polar residues" evidence="1">
    <location>
        <begin position="675"/>
        <end position="687"/>
    </location>
</feature>
<dbReference type="InterPro" id="IPR011990">
    <property type="entry name" value="TPR-like_helical_dom_sf"/>
</dbReference>
<comment type="caution">
    <text evidence="3">The sequence shown here is derived from an EMBL/GenBank/DDBJ whole genome shotgun (WGS) entry which is preliminary data.</text>
</comment>
<feature type="compositionally biased region" description="Low complexity" evidence="1">
    <location>
        <begin position="488"/>
        <end position="527"/>
    </location>
</feature>
<feature type="region of interest" description="Disordered" evidence="1">
    <location>
        <begin position="41"/>
        <end position="67"/>
    </location>
</feature>
<dbReference type="Pfam" id="PF13228">
    <property type="entry name" value="DUF4037"/>
    <property type="match status" value="1"/>
</dbReference>
<dbReference type="SUPFAM" id="SSF48452">
    <property type="entry name" value="TPR-like"/>
    <property type="match status" value="2"/>
</dbReference>
<feature type="region of interest" description="Disordered" evidence="1">
    <location>
        <begin position="666"/>
        <end position="687"/>
    </location>
</feature>
<feature type="region of interest" description="Disordered" evidence="1">
    <location>
        <begin position="444"/>
        <end position="564"/>
    </location>
</feature>
<evidence type="ECO:0000256" key="1">
    <source>
        <dbReference type="SAM" id="MobiDB-lite"/>
    </source>
</evidence>
<feature type="region of interest" description="Disordered" evidence="1">
    <location>
        <begin position="259"/>
        <end position="329"/>
    </location>
</feature>
<dbReference type="AlphaFoldDB" id="D1NV67"/>
<evidence type="ECO:0000259" key="2">
    <source>
        <dbReference type="Pfam" id="PF13228"/>
    </source>
</evidence>
<feature type="domain" description="DUF4037" evidence="2">
    <location>
        <begin position="761"/>
        <end position="863"/>
    </location>
</feature>
<accession>D1NV67</accession>
<proteinExistence type="predicted"/>
<evidence type="ECO:0000313" key="4">
    <source>
        <dbReference type="Proteomes" id="UP000003656"/>
    </source>
</evidence>
<dbReference type="STRING" id="561180.BIFGAL_03750"/>
<feature type="compositionally biased region" description="Basic and acidic residues" evidence="1">
    <location>
        <begin position="41"/>
        <end position="62"/>
    </location>
</feature>